<proteinExistence type="predicted"/>
<reference evidence="1" key="1">
    <citation type="submission" date="2020-08" db="EMBL/GenBank/DDBJ databases">
        <title>Genome sequencing and assembly of the red palm weevil Rhynchophorus ferrugineus.</title>
        <authorList>
            <person name="Dias G.B."/>
            <person name="Bergman C.M."/>
            <person name="Manee M."/>
        </authorList>
    </citation>
    <scope>NUCLEOTIDE SEQUENCE</scope>
    <source>
        <strain evidence="1">AA-2017</strain>
        <tissue evidence="1">Whole larva</tissue>
    </source>
</reference>
<comment type="caution">
    <text evidence="1">The sequence shown here is derived from an EMBL/GenBank/DDBJ whole genome shotgun (WGS) entry which is preliminary data.</text>
</comment>
<gene>
    <name evidence="1" type="ORF">GWI33_010880</name>
</gene>
<organism evidence="1 2">
    <name type="scientific">Rhynchophorus ferrugineus</name>
    <name type="common">Red palm weevil</name>
    <name type="synonym">Curculio ferrugineus</name>
    <dbReference type="NCBI Taxonomy" id="354439"/>
    <lineage>
        <taxon>Eukaryota</taxon>
        <taxon>Metazoa</taxon>
        <taxon>Ecdysozoa</taxon>
        <taxon>Arthropoda</taxon>
        <taxon>Hexapoda</taxon>
        <taxon>Insecta</taxon>
        <taxon>Pterygota</taxon>
        <taxon>Neoptera</taxon>
        <taxon>Endopterygota</taxon>
        <taxon>Coleoptera</taxon>
        <taxon>Polyphaga</taxon>
        <taxon>Cucujiformia</taxon>
        <taxon>Curculionidae</taxon>
        <taxon>Dryophthorinae</taxon>
        <taxon>Rhynchophorus</taxon>
    </lineage>
</organism>
<evidence type="ECO:0000313" key="1">
    <source>
        <dbReference type="EMBL" id="KAF7276144.1"/>
    </source>
</evidence>
<sequence length="106" mass="11687">MGSVTHRHNKQTKYRNKNSNTDLIPFIFEHGHLEELRVLNTDAAERQVSLEDFDVAIGELGGVVGLVDDLGDADHIALVIADGHAEDQVGLVARTQIDFVVESRIL</sequence>
<dbReference type="Proteomes" id="UP000625711">
    <property type="component" value="Unassembled WGS sequence"/>
</dbReference>
<dbReference type="EMBL" id="JAACXV010008287">
    <property type="protein sequence ID" value="KAF7276144.1"/>
    <property type="molecule type" value="Genomic_DNA"/>
</dbReference>
<evidence type="ECO:0000313" key="2">
    <source>
        <dbReference type="Proteomes" id="UP000625711"/>
    </source>
</evidence>
<keyword evidence="2" id="KW-1185">Reference proteome</keyword>
<name>A0A834I8Z4_RHYFE</name>
<dbReference type="AlphaFoldDB" id="A0A834I8Z4"/>
<accession>A0A834I8Z4</accession>
<protein>
    <submittedName>
        <fullName evidence="1">Uncharacterized protein</fullName>
    </submittedName>
</protein>